<dbReference type="PANTHER" id="PTHR10683:SF18">
    <property type="entry name" value="TRANSALDOLASE"/>
    <property type="match status" value="1"/>
</dbReference>
<evidence type="ECO:0000313" key="3">
    <source>
        <dbReference type="Proteomes" id="UP000759537"/>
    </source>
</evidence>
<name>A0A9P5MSN2_9AGAM</name>
<comment type="caution">
    <text evidence="2">The sequence shown here is derived from an EMBL/GenBank/DDBJ whole genome shotgun (WGS) entry which is preliminary data.</text>
</comment>
<organism evidence="2 3">
    <name type="scientific">Russula ochroleuca</name>
    <dbReference type="NCBI Taxonomy" id="152965"/>
    <lineage>
        <taxon>Eukaryota</taxon>
        <taxon>Fungi</taxon>
        <taxon>Dikarya</taxon>
        <taxon>Basidiomycota</taxon>
        <taxon>Agaricomycotina</taxon>
        <taxon>Agaricomycetes</taxon>
        <taxon>Russulales</taxon>
        <taxon>Russulaceae</taxon>
        <taxon>Russula</taxon>
    </lineage>
</organism>
<evidence type="ECO:0000256" key="1">
    <source>
        <dbReference type="ARBA" id="ARBA00023270"/>
    </source>
</evidence>
<dbReference type="InterPro" id="IPR001585">
    <property type="entry name" value="TAL/FSA"/>
</dbReference>
<dbReference type="InterPro" id="IPR013785">
    <property type="entry name" value="Aldolase_TIM"/>
</dbReference>
<reference evidence="2" key="2">
    <citation type="journal article" date="2020" name="Nat. Commun.">
        <title>Large-scale genome sequencing of mycorrhizal fungi provides insights into the early evolution of symbiotic traits.</title>
        <authorList>
            <person name="Miyauchi S."/>
            <person name="Kiss E."/>
            <person name="Kuo A."/>
            <person name="Drula E."/>
            <person name="Kohler A."/>
            <person name="Sanchez-Garcia M."/>
            <person name="Morin E."/>
            <person name="Andreopoulos B."/>
            <person name="Barry K.W."/>
            <person name="Bonito G."/>
            <person name="Buee M."/>
            <person name="Carver A."/>
            <person name="Chen C."/>
            <person name="Cichocki N."/>
            <person name="Clum A."/>
            <person name="Culley D."/>
            <person name="Crous P.W."/>
            <person name="Fauchery L."/>
            <person name="Girlanda M."/>
            <person name="Hayes R.D."/>
            <person name="Keri Z."/>
            <person name="LaButti K."/>
            <person name="Lipzen A."/>
            <person name="Lombard V."/>
            <person name="Magnuson J."/>
            <person name="Maillard F."/>
            <person name="Murat C."/>
            <person name="Nolan M."/>
            <person name="Ohm R.A."/>
            <person name="Pangilinan J."/>
            <person name="Pereira M.F."/>
            <person name="Perotto S."/>
            <person name="Peter M."/>
            <person name="Pfister S."/>
            <person name="Riley R."/>
            <person name="Sitrit Y."/>
            <person name="Stielow J.B."/>
            <person name="Szollosi G."/>
            <person name="Zifcakova L."/>
            <person name="Stursova M."/>
            <person name="Spatafora J.W."/>
            <person name="Tedersoo L."/>
            <person name="Vaario L.M."/>
            <person name="Yamada A."/>
            <person name="Yan M."/>
            <person name="Wang P."/>
            <person name="Xu J."/>
            <person name="Bruns T."/>
            <person name="Baldrian P."/>
            <person name="Vilgalys R."/>
            <person name="Dunand C."/>
            <person name="Henrissat B."/>
            <person name="Grigoriev I.V."/>
            <person name="Hibbett D."/>
            <person name="Nagy L.G."/>
            <person name="Martin F.M."/>
        </authorList>
    </citation>
    <scope>NUCLEOTIDE SEQUENCE</scope>
    <source>
        <strain evidence="2">Prilba</strain>
    </source>
</reference>
<proteinExistence type="predicted"/>
<keyword evidence="3" id="KW-1185">Reference proteome</keyword>
<dbReference type="GO" id="GO:0005975">
    <property type="term" value="P:carbohydrate metabolic process"/>
    <property type="evidence" value="ECO:0007669"/>
    <property type="project" value="InterPro"/>
</dbReference>
<gene>
    <name evidence="2" type="ORF">DFH94DRAFT_755523</name>
</gene>
<evidence type="ECO:0008006" key="4">
    <source>
        <dbReference type="Google" id="ProtNLM"/>
    </source>
</evidence>
<dbReference type="PANTHER" id="PTHR10683">
    <property type="entry name" value="TRANSALDOLASE"/>
    <property type="match status" value="1"/>
</dbReference>
<dbReference type="SUPFAM" id="SSF51569">
    <property type="entry name" value="Aldolase"/>
    <property type="match status" value="1"/>
</dbReference>
<reference evidence="2" key="1">
    <citation type="submission" date="2019-10" db="EMBL/GenBank/DDBJ databases">
        <authorList>
            <consortium name="DOE Joint Genome Institute"/>
            <person name="Kuo A."/>
            <person name="Miyauchi S."/>
            <person name="Kiss E."/>
            <person name="Drula E."/>
            <person name="Kohler A."/>
            <person name="Sanchez-Garcia M."/>
            <person name="Andreopoulos B."/>
            <person name="Barry K.W."/>
            <person name="Bonito G."/>
            <person name="Buee M."/>
            <person name="Carver A."/>
            <person name="Chen C."/>
            <person name="Cichocki N."/>
            <person name="Clum A."/>
            <person name="Culley D."/>
            <person name="Crous P.W."/>
            <person name="Fauchery L."/>
            <person name="Girlanda M."/>
            <person name="Hayes R."/>
            <person name="Keri Z."/>
            <person name="LaButti K."/>
            <person name="Lipzen A."/>
            <person name="Lombard V."/>
            <person name="Magnuson J."/>
            <person name="Maillard F."/>
            <person name="Morin E."/>
            <person name="Murat C."/>
            <person name="Nolan M."/>
            <person name="Ohm R."/>
            <person name="Pangilinan J."/>
            <person name="Pereira M."/>
            <person name="Perotto S."/>
            <person name="Peter M."/>
            <person name="Riley R."/>
            <person name="Sitrit Y."/>
            <person name="Stielow B."/>
            <person name="Szollosi G."/>
            <person name="Zifcakova L."/>
            <person name="Stursova M."/>
            <person name="Spatafora J.W."/>
            <person name="Tedersoo L."/>
            <person name="Vaario L.-M."/>
            <person name="Yamada A."/>
            <person name="Yan M."/>
            <person name="Wang P."/>
            <person name="Xu J."/>
            <person name="Bruns T."/>
            <person name="Baldrian P."/>
            <person name="Vilgalys R."/>
            <person name="Henrissat B."/>
            <person name="Grigoriev I.V."/>
            <person name="Hibbett D."/>
            <person name="Nagy L.G."/>
            <person name="Martin F.M."/>
        </authorList>
    </citation>
    <scope>NUCLEOTIDE SEQUENCE</scope>
    <source>
        <strain evidence="2">Prilba</strain>
    </source>
</reference>
<dbReference type="Pfam" id="PF00923">
    <property type="entry name" value="TAL_FSA"/>
    <property type="match status" value="1"/>
</dbReference>
<dbReference type="AlphaFoldDB" id="A0A9P5MSN2"/>
<keyword evidence="1" id="KW-0704">Schiff base</keyword>
<dbReference type="OrthoDB" id="2015515at2759"/>
<sequence>MDIAPTQLSSSIIKPLLSLILQSRRPVSSGKHTLFSQLQSKMSIPISHVPLSRDPSSRQRKTKETEMIVHANAPQPDEPEPEPAPAPQEERPFLLKKLQHGLGTRVLGDTLDWDALAHYNLDASMLSLDNVYKGLNEDLETYYFLWVAVRKVLAEAPNVMFSGARVRADQKTQFLNELLDAALEQFLAELGDALMNFVEGPHCTIVDPRNDGDPDALQAKARSLIARFEKLGRSRDMLMVAIPATESGIEAAARLQREDGINVNLTFVSGVMHATACAQSGAVAVTLPIAKMRDWRRRRIGRDVGDSEEDVVGAGAEDAETIAAYFEVFFNHTLLRPFSFFFAHRG</sequence>
<dbReference type="Proteomes" id="UP000759537">
    <property type="component" value="Unassembled WGS sequence"/>
</dbReference>
<evidence type="ECO:0000313" key="2">
    <source>
        <dbReference type="EMBL" id="KAF8477744.1"/>
    </source>
</evidence>
<dbReference type="EMBL" id="WHVB01000013">
    <property type="protein sequence ID" value="KAF8477744.1"/>
    <property type="molecule type" value="Genomic_DNA"/>
</dbReference>
<dbReference type="Gene3D" id="3.20.20.70">
    <property type="entry name" value="Aldolase class I"/>
    <property type="match status" value="1"/>
</dbReference>
<protein>
    <recommendedName>
        <fullName evidence="4">Transaldolase</fullName>
    </recommendedName>
</protein>
<accession>A0A9P5MSN2</accession>